<dbReference type="Pfam" id="PF03235">
    <property type="entry name" value="GmrSD_N"/>
    <property type="match status" value="1"/>
</dbReference>
<dbReference type="AlphaFoldDB" id="A0A968GEJ0"/>
<accession>A0A968GEJ0</accession>
<proteinExistence type="predicted"/>
<name>A0A968GEJ0_9SPIO</name>
<dbReference type="Proteomes" id="UP000752013">
    <property type="component" value="Unassembled WGS sequence"/>
</dbReference>
<evidence type="ECO:0000313" key="3">
    <source>
        <dbReference type="EMBL" id="NIZ46316.1"/>
    </source>
</evidence>
<evidence type="ECO:0000259" key="1">
    <source>
        <dbReference type="Pfam" id="PF03235"/>
    </source>
</evidence>
<feature type="domain" description="GmrSD restriction endonucleases N-terminal" evidence="1">
    <location>
        <begin position="3"/>
        <end position="196"/>
    </location>
</feature>
<keyword evidence="4" id="KW-1185">Reference proteome</keyword>
<comment type="caution">
    <text evidence="3">The sequence shown here is derived from an EMBL/GenBank/DDBJ whole genome shotgun (WGS) entry which is preliminary data.</text>
</comment>
<dbReference type="PANTHER" id="PTHR35149:SF1">
    <property type="entry name" value="DUF5655 DOMAIN-CONTAINING PROTEIN"/>
    <property type="match status" value="1"/>
</dbReference>
<dbReference type="InterPro" id="IPR004919">
    <property type="entry name" value="GmrSD_N"/>
</dbReference>
<evidence type="ECO:0000259" key="2">
    <source>
        <dbReference type="Pfam" id="PF07510"/>
    </source>
</evidence>
<dbReference type="Pfam" id="PF07510">
    <property type="entry name" value="GmrSD_C"/>
    <property type="match status" value="1"/>
</dbReference>
<protein>
    <submittedName>
        <fullName evidence="3">DUF262 domain-containing protein</fullName>
    </submittedName>
</protein>
<dbReference type="InterPro" id="IPR011089">
    <property type="entry name" value="GmrSD_C"/>
</dbReference>
<gene>
    <name evidence="3" type="ORF">HCT46_00035</name>
</gene>
<sequence>MTINDLFSTYHKIIIPEFQRAYSWGRSQVEEFLLDIEESSTTEQQYYYGHYLVLREDKDGNVIDGQQRLTTLALFLAAAKHTLGIDLPLYELLLSKFHTVEYDDLFFQNLLRGKHFAKKDLPTQSAKRLLDAYQQLKIYCENETYSSRITDYIEVLATAEITLHEITSLVRATQVFTYANDRGKPLTELEKVKAFVAYQYYRLGAPEASIVAFYDRFTRIYNSIELISYRNEDQVLHACLDAYYTFFDKNKGFSDAFYEAVKLSEEQDKSVEDQLAWLDKFSQRLELAFNGLVELDKFGKSEYGKESAYQAMLILPKTQPFYAFFIRLNELDRFNADIVTDAYERLFYVFELLFLAEHAKSSRISLSTRFKNSEFFVYEDQLSSVDVFMQNHVDWIEENWLQGEDSAWHLDLLQENLCHYGQIYTQLEHPLVNYVLWQYECSLRDRRMRNIDYFDITEPSIEHIGPQSIMKNGHTPGSGYSFSQRVNPESDKFLNRLHGWGNLLLVPKSLNSGLGYSSWHDKREKIRQTSTGPSAQHPTLKQYEEVIYHKKWTSEAIQERGEKIVNFIEAKWFR</sequence>
<dbReference type="RefSeq" id="WP_167702787.1">
    <property type="nucleotide sequence ID" value="NZ_CP118168.1"/>
</dbReference>
<feature type="domain" description="GmrSD restriction endonucleases C-terminal" evidence="2">
    <location>
        <begin position="424"/>
        <end position="565"/>
    </location>
</feature>
<reference evidence="3" key="1">
    <citation type="submission" date="2020-03" db="EMBL/GenBank/DDBJ databases">
        <title>Spirochaetal bacteria isolated from arthropods constitute a novel genus Entomospira genus novum within the order Spirochaetales.</title>
        <authorList>
            <person name="Grana-Miraglia L."/>
            <person name="Sikutova S."/>
            <person name="Fingerle V."/>
            <person name="Sing A."/>
            <person name="Castillo-Ramirez S."/>
            <person name="Margos G."/>
            <person name="Rudolf I."/>
        </authorList>
    </citation>
    <scope>NUCLEOTIDE SEQUENCE</scope>
    <source>
        <strain evidence="3">BR208</strain>
    </source>
</reference>
<dbReference type="EMBL" id="JAATLK010000001">
    <property type="protein sequence ID" value="NIZ46316.1"/>
    <property type="molecule type" value="Genomic_DNA"/>
</dbReference>
<organism evidence="3 4">
    <name type="scientific">Entomospira nematocerorum</name>
    <dbReference type="NCBI Taxonomy" id="2719987"/>
    <lineage>
        <taxon>Bacteria</taxon>
        <taxon>Pseudomonadati</taxon>
        <taxon>Spirochaetota</taxon>
        <taxon>Spirochaetia</taxon>
        <taxon>Spirochaetales</taxon>
        <taxon>Spirochaetaceae</taxon>
        <taxon>Entomospira</taxon>
    </lineage>
</organism>
<evidence type="ECO:0000313" key="4">
    <source>
        <dbReference type="Proteomes" id="UP000752013"/>
    </source>
</evidence>
<dbReference type="PANTHER" id="PTHR35149">
    <property type="entry name" value="SLL5132 PROTEIN"/>
    <property type="match status" value="1"/>
</dbReference>